<evidence type="ECO:0000313" key="9">
    <source>
        <dbReference type="Proteomes" id="UP000322530"/>
    </source>
</evidence>
<feature type="domain" description="Major facilitator superfamily (MFS) profile" evidence="7">
    <location>
        <begin position="1"/>
        <end position="434"/>
    </location>
</feature>
<accession>A0A5A5TKW1</accession>
<keyword evidence="3 6" id="KW-0812">Transmembrane</keyword>
<evidence type="ECO:0000256" key="5">
    <source>
        <dbReference type="ARBA" id="ARBA00023136"/>
    </source>
</evidence>
<dbReference type="PANTHER" id="PTHR23513:SF6">
    <property type="entry name" value="MAJOR FACILITATOR SUPERFAMILY ASSOCIATED DOMAIN-CONTAINING PROTEIN"/>
    <property type="match status" value="1"/>
</dbReference>
<comment type="caution">
    <text evidence="8">The sequence shown here is derived from an EMBL/GenBank/DDBJ whole genome shotgun (WGS) entry which is preliminary data.</text>
</comment>
<dbReference type="InterPro" id="IPR011701">
    <property type="entry name" value="MFS"/>
</dbReference>
<evidence type="ECO:0000256" key="3">
    <source>
        <dbReference type="ARBA" id="ARBA00022692"/>
    </source>
</evidence>
<evidence type="ECO:0000256" key="6">
    <source>
        <dbReference type="SAM" id="Phobius"/>
    </source>
</evidence>
<dbReference type="GO" id="GO:0022857">
    <property type="term" value="F:transmembrane transporter activity"/>
    <property type="evidence" value="ECO:0007669"/>
    <property type="project" value="InterPro"/>
</dbReference>
<feature type="transmembrane region" description="Helical" evidence="6">
    <location>
        <begin position="60"/>
        <end position="81"/>
    </location>
</feature>
<reference evidence="8 9" key="1">
    <citation type="submission" date="2019-01" db="EMBL/GenBank/DDBJ databases">
        <title>Draft genome sequence of Dictyobacter sp. Uno17.</title>
        <authorList>
            <person name="Wang C.M."/>
            <person name="Zheng Y."/>
            <person name="Sakai Y."/>
            <person name="Abe K."/>
            <person name="Yokota A."/>
            <person name="Yabe S."/>
        </authorList>
    </citation>
    <scope>NUCLEOTIDE SEQUENCE [LARGE SCALE GENOMIC DNA]</scope>
    <source>
        <strain evidence="8 9">Uno17</strain>
    </source>
</reference>
<feature type="transmembrane region" description="Helical" evidence="6">
    <location>
        <begin position="376"/>
        <end position="399"/>
    </location>
</feature>
<evidence type="ECO:0000313" key="8">
    <source>
        <dbReference type="EMBL" id="GCF11729.1"/>
    </source>
</evidence>
<keyword evidence="2" id="KW-1003">Cell membrane</keyword>
<comment type="subcellular location">
    <subcellularLocation>
        <location evidence="1">Cell membrane</location>
        <topology evidence="1">Multi-pass membrane protein</topology>
    </subcellularLocation>
</comment>
<dbReference type="Gene3D" id="1.20.1250.20">
    <property type="entry name" value="MFS general substrate transporter like domains"/>
    <property type="match status" value="1"/>
</dbReference>
<feature type="transmembrane region" description="Helical" evidence="6">
    <location>
        <begin position="192"/>
        <end position="211"/>
    </location>
</feature>
<gene>
    <name evidence="8" type="ORF">KDI_52930</name>
</gene>
<dbReference type="PANTHER" id="PTHR23513">
    <property type="entry name" value="INTEGRAL MEMBRANE EFFLUX PROTEIN-RELATED"/>
    <property type="match status" value="1"/>
</dbReference>
<dbReference type="PROSITE" id="PS50850">
    <property type="entry name" value="MFS"/>
    <property type="match status" value="1"/>
</dbReference>
<keyword evidence="9" id="KW-1185">Reference proteome</keyword>
<evidence type="ECO:0000256" key="4">
    <source>
        <dbReference type="ARBA" id="ARBA00022989"/>
    </source>
</evidence>
<evidence type="ECO:0000256" key="1">
    <source>
        <dbReference type="ARBA" id="ARBA00004651"/>
    </source>
</evidence>
<feature type="transmembrane region" description="Helical" evidence="6">
    <location>
        <begin position="317"/>
        <end position="336"/>
    </location>
</feature>
<feature type="transmembrane region" description="Helical" evidence="6">
    <location>
        <begin position="121"/>
        <end position="141"/>
    </location>
</feature>
<dbReference type="GO" id="GO:0005886">
    <property type="term" value="C:plasma membrane"/>
    <property type="evidence" value="ECO:0007669"/>
    <property type="project" value="UniProtKB-SubCell"/>
</dbReference>
<feature type="transmembrane region" description="Helical" evidence="6">
    <location>
        <begin position="162"/>
        <end position="186"/>
    </location>
</feature>
<name>A0A5A5TKW1_9CHLR</name>
<proteinExistence type="predicted"/>
<evidence type="ECO:0000259" key="7">
    <source>
        <dbReference type="PROSITE" id="PS50850"/>
    </source>
</evidence>
<dbReference type="InterPro" id="IPR036259">
    <property type="entry name" value="MFS_trans_sf"/>
</dbReference>
<dbReference type="Pfam" id="PF07690">
    <property type="entry name" value="MFS_1"/>
    <property type="match status" value="1"/>
</dbReference>
<dbReference type="Proteomes" id="UP000322530">
    <property type="component" value="Unassembled WGS sequence"/>
</dbReference>
<keyword evidence="5 6" id="KW-0472">Membrane</keyword>
<dbReference type="AlphaFoldDB" id="A0A5A5TKW1"/>
<feature type="transmembrane region" description="Helical" evidence="6">
    <location>
        <begin position="30"/>
        <end position="54"/>
    </location>
</feature>
<protein>
    <recommendedName>
        <fullName evidence="7">Major facilitator superfamily (MFS) profile domain-containing protein</fullName>
    </recommendedName>
</protein>
<feature type="transmembrane region" description="Helical" evidence="6">
    <location>
        <begin position="93"/>
        <end position="115"/>
    </location>
</feature>
<feature type="transmembrane region" description="Helical" evidence="6">
    <location>
        <begin position="291"/>
        <end position="310"/>
    </location>
</feature>
<dbReference type="InterPro" id="IPR020846">
    <property type="entry name" value="MFS_dom"/>
</dbReference>
<keyword evidence="4 6" id="KW-1133">Transmembrane helix</keyword>
<dbReference type="SUPFAM" id="SSF103473">
    <property type="entry name" value="MFS general substrate transporter"/>
    <property type="match status" value="1"/>
</dbReference>
<feature type="transmembrane region" description="Helical" evidence="6">
    <location>
        <begin position="411"/>
        <end position="431"/>
    </location>
</feature>
<evidence type="ECO:0000256" key="2">
    <source>
        <dbReference type="ARBA" id="ARBA00022475"/>
    </source>
</evidence>
<feature type="transmembrane region" description="Helical" evidence="6">
    <location>
        <begin position="342"/>
        <end position="364"/>
    </location>
</feature>
<dbReference type="CDD" id="cd06173">
    <property type="entry name" value="MFS_MefA_like"/>
    <property type="match status" value="1"/>
</dbReference>
<dbReference type="EMBL" id="BIXY01000138">
    <property type="protein sequence ID" value="GCF11729.1"/>
    <property type="molecule type" value="Genomic_DNA"/>
</dbReference>
<feature type="transmembrane region" description="Helical" evidence="6">
    <location>
        <begin position="259"/>
        <end position="279"/>
    </location>
</feature>
<sequence>MDVSEIMQDQYISYPAAPGKRLWRNPHFNTFWFGQTLSVFGDSFASIAIPLLVLQATGSVALMGLVTAMNSAGQILAGFFAGVIADRVDRRKLMIVCDVVRMCLYGAIPLCWSLFGPQFWLIFLVVGLGSCLGLTFQVAYVTAIPNLVDGDQIVEANSRLQITYSIAFVLGPVLAGFIVGTFGASAAITGDAISFAVSAFSLLFIRLRAVAEVTPLELIKQETVEQVTIPRPIERRSTLWTDFVEGATFIWHNQVLKPMAFLLFILTLLTAGALDLFIFHIKADLGGNDTSVGLVFGLASIGGVVGGVVAPTLRKRLGFGPCWIGSLLLNAVALILIALAPNMVLCCLLAMLFTFSSTVSSVVSMSLRQEITPDSLLGRVTSVFWTVIGVPGPLGAALFTGLSTHVGTTSVLLLIGSLAFVTMLTGLFTPARQRFPVRHF</sequence>
<organism evidence="8 9">
    <name type="scientific">Dictyobacter arantiisoli</name>
    <dbReference type="NCBI Taxonomy" id="2014874"/>
    <lineage>
        <taxon>Bacteria</taxon>
        <taxon>Bacillati</taxon>
        <taxon>Chloroflexota</taxon>
        <taxon>Ktedonobacteria</taxon>
        <taxon>Ktedonobacterales</taxon>
        <taxon>Dictyobacteraceae</taxon>
        <taxon>Dictyobacter</taxon>
    </lineage>
</organism>